<feature type="compositionally biased region" description="Basic and acidic residues" evidence="1">
    <location>
        <begin position="1337"/>
        <end position="1359"/>
    </location>
</feature>
<feature type="region of interest" description="Disordered" evidence="1">
    <location>
        <begin position="739"/>
        <end position="761"/>
    </location>
</feature>
<protein>
    <recommendedName>
        <fullName evidence="3">Chromo domain-containing protein</fullName>
    </recommendedName>
</protein>
<evidence type="ECO:0000313" key="2">
    <source>
        <dbReference type="EMBL" id="CEM53224.1"/>
    </source>
</evidence>
<dbReference type="EMBL" id="CDMZ01005565">
    <property type="protein sequence ID" value="CEM53224.1"/>
    <property type="molecule type" value="Genomic_DNA"/>
</dbReference>
<feature type="region of interest" description="Disordered" evidence="1">
    <location>
        <begin position="2327"/>
        <end position="2448"/>
    </location>
</feature>
<feature type="compositionally biased region" description="Basic and acidic residues" evidence="1">
    <location>
        <begin position="2363"/>
        <end position="2372"/>
    </location>
</feature>
<feature type="region of interest" description="Disordered" evidence="1">
    <location>
        <begin position="316"/>
        <end position="438"/>
    </location>
</feature>
<feature type="region of interest" description="Disordered" evidence="1">
    <location>
        <begin position="1867"/>
        <end position="1916"/>
    </location>
</feature>
<feature type="compositionally biased region" description="Basic and acidic residues" evidence="1">
    <location>
        <begin position="834"/>
        <end position="870"/>
    </location>
</feature>
<feature type="compositionally biased region" description="Acidic residues" evidence="1">
    <location>
        <begin position="1457"/>
        <end position="1468"/>
    </location>
</feature>
<feature type="compositionally biased region" description="Basic and acidic residues" evidence="1">
    <location>
        <begin position="500"/>
        <end position="509"/>
    </location>
</feature>
<feature type="compositionally biased region" description="Acidic residues" evidence="1">
    <location>
        <begin position="570"/>
        <end position="594"/>
    </location>
</feature>
<feature type="compositionally biased region" description="Basic and acidic residues" evidence="1">
    <location>
        <begin position="1216"/>
        <end position="1242"/>
    </location>
</feature>
<feature type="compositionally biased region" description="Low complexity" evidence="1">
    <location>
        <begin position="460"/>
        <end position="469"/>
    </location>
</feature>
<dbReference type="VEuPathDB" id="CryptoDB:Cvel_11802"/>
<feature type="compositionally biased region" description="Basic and acidic residues" evidence="1">
    <location>
        <begin position="2512"/>
        <end position="2523"/>
    </location>
</feature>
<feature type="region of interest" description="Disordered" evidence="1">
    <location>
        <begin position="908"/>
        <end position="942"/>
    </location>
</feature>
<feature type="compositionally biased region" description="Basic and acidic residues" evidence="1">
    <location>
        <begin position="2406"/>
        <end position="2416"/>
    </location>
</feature>
<name>A0A0G4I8A7_9ALVE</name>
<organism evidence="2">
    <name type="scientific">Chromera velia CCMP2878</name>
    <dbReference type="NCBI Taxonomy" id="1169474"/>
    <lineage>
        <taxon>Eukaryota</taxon>
        <taxon>Sar</taxon>
        <taxon>Alveolata</taxon>
        <taxon>Colpodellida</taxon>
        <taxon>Chromeraceae</taxon>
        <taxon>Chromera</taxon>
    </lineage>
</organism>
<feature type="compositionally biased region" description="Basic and acidic residues" evidence="1">
    <location>
        <begin position="2927"/>
        <end position="2946"/>
    </location>
</feature>
<feature type="compositionally biased region" description="Basic and acidic residues" evidence="1">
    <location>
        <begin position="358"/>
        <end position="372"/>
    </location>
</feature>
<proteinExistence type="predicted"/>
<feature type="region of interest" description="Disordered" evidence="1">
    <location>
        <begin position="1319"/>
        <end position="1403"/>
    </location>
</feature>
<gene>
    <name evidence="2" type="ORF">Cvel_11802</name>
</gene>
<feature type="compositionally biased region" description="Low complexity" evidence="1">
    <location>
        <begin position="2764"/>
        <end position="2774"/>
    </location>
</feature>
<feature type="compositionally biased region" description="Acidic residues" evidence="1">
    <location>
        <begin position="474"/>
        <end position="488"/>
    </location>
</feature>
<feature type="region of interest" description="Disordered" evidence="1">
    <location>
        <begin position="832"/>
        <end position="870"/>
    </location>
</feature>
<feature type="region of interest" description="Disordered" evidence="1">
    <location>
        <begin position="1"/>
        <end position="112"/>
    </location>
</feature>
<feature type="region of interest" description="Disordered" evidence="1">
    <location>
        <begin position="2165"/>
        <end position="2192"/>
    </location>
</feature>
<feature type="region of interest" description="Disordered" evidence="1">
    <location>
        <begin position="1436"/>
        <end position="1497"/>
    </location>
</feature>
<accession>A0A0G4I8A7</accession>
<evidence type="ECO:0008006" key="3">
    <source>
        <dbReference type="Google" id="ProtNLM"/>
    </source>
</evidence>
<evidence type="ECO:0000256" key="1">
    <source>
        <dbReference type="SAM" id="MobiDB-lite"/>
    </source>
</evidence>
<feature type="compositionally biased region" description="Acidic residues" evidence="1">
    <location>
        <begin position="739"/>
        <end position="757"/>
    </location>
</feature>
<feature type="region of interest" description="Disordered" evidence="1">
    <location>
        <begin position="2736"/>
        <end position="2855"/>
    </location>
</feature>
<feature type="compositionally biased region" description="Basic and acidic residues" evidence="1">
    <location>
        <begin position="551"/>
        <end position="569"/>
    </location>
</feature>
<feature type="compositionally biased region" description="Low complexity" evidence="1">
    <location>
        <begin position="84"/>
        <end position="97"/>
    </location>
</feature>
<feature type="region of interest" description="Disordered" evidence="1">
    <location>
        <begin position="154"/>
        <end position="188"/>
    </location>
</feature>
<feature type="region of interest" description="Disordered" evidence="1">
    <location>
        <begin position="460"/>
        <end position="623"/>
    </location>
</feature>
<feature type="compositionally biased region" description="Basic and acidic residues" evidence="1">
    <location>
        <begin position="2823"/>
        <end position="2832"/>
    </location>
</feature>
<feature type="region of interest" description="Disordered" evidence="1">
    <location>
        <begin position="2484"/>
        <end position="2532"/>
    </location>
</feature>
<feature type="compositionally biased region" description="Basic and acidic residues" evidence="1">
    <location>
        <begin position="162"/>
        <end position="177"/>
    </location>
</feature>
<feature type="region of interest" description="Disordered" evidence="1">
    <location>
        <begin position="1138"/>
        <end position="1242"/>
    </location>
</feature>
<feature type="compositionally biased region" description="Low complexity" evidence="1">
    <location>
        <begin position="331"/>
        <end position="347"/>
    </location>
</feature>
<feature type="compositionally biased region" description="Basic and acidic residues" evidence="1">
    <location>
        <begin position="316"/>
        <end position="325"/>
    </location>
</feature>
<sequence>VNTNTMQPGLLPGGPDPSGRASKDSPSSGGLYTMPPATAAGHVEHFSGRQPGGLRIPLPPKRTVSAPSSHHEYIGSPAASHLCSPQPSASQSASAPASGGGSSGPPSLSVRTGSATAFMNYHHGRHHQAHQHEFHPHAGDSSVKSYGFPFRSPAAAVGRLGGGERERRVEGLGREDESPAVCPPSPLPFRASLRRSMRNSRLPPGIPSPLPEKEGWTRMSREWNGRVAQPFLGGDGFGGGEGLLGISEFDPTDPLSHSPGMRGRPLSFRPCTCTHEKGCLYEVDADLCVCEKACGGTGQGCSSHPPYALESILRERERETDREETALGAASFFSPGRGCSPSSSSFPKTDLSLPHISPRTDPKQQDAEINRESEEEDLHSMSRPVSPADVVGKGFDPFGGGSFRGKEKKNTDDLKSRSVQDGGAGVENMRGKGKSLARRHSRLMASHNHFRSAASRAVSLSLSAPAPVSRELPPSDENEDEGVDEQDEEVQKSINVGRVKGMEEVKEGEGESTVRQNEDEEMPSVRVSLASARSSFHPPYPPSCLSPATEKPPDSIRRSERQTENRGPDTEEEEGKQEELEGEQEEGEIVEAEEGVWIHRTDEEAENQDKAKEKEEDEEKEQEGFFVEEIVSHTSEEVAVPSIGKYRIDFFECKWRGFKDYRSFLPLPEIRKCAGGVSALKAYAETMRRFSEGLRLYKEREKREARRGVFLRDFVAESEEGGGMGRGGEAQMVVDMVEDDDEGEGGEGESDFGEGGEMEGCRRGRGLRALQEHVAPRMPPPTPEVPPPKKYAPVSLYTGSKTLLLLQELSEDSSEAASPDLKGEALCRVHGHRWQKEGGGDQAGEREVKGDGDRQSDGEDEGTAEKKEETRTLLLRAVWSTPSNLDAELPSETGETGESIMSRALQIHLQSQKQKQAEKTRGGEGAEGSSQSPPSCLWGDGPEGTVRALREYADRHGLMWSMPECEEIEDLQKGTDGLFLYLCRYSKASLCGKQKGQSKGSKETEGASSSRVWVRVDELGDGKNAQKALALHTKLKIPPPLQVTQIIDTHQRLGRRVDHVKYVVVLPEDPRRRQWRKRVTKRDRMTLRVSGETTRFVEMDSIPHLHREIQSFHDLNPLFPRPREIKDMRVLKALAVRRRPAVAPSGSTKGGGEGEKEEERSKGKAKGAAGNAAISPLVLSDRGGRGEEETGDDDEDDIRSVDSADFCSLCEGEGGQEGRGEEQKKVEGDEVGKKSDCLEREQEDSREGVLEVLVRWESGLPRGHLSWEAVESLKGLCAREELVDFFFVRQGRTVLPPEVMNFPFDEDTFDPRTEDAIRQREAEREGGGGAKPPQKGKAKENKDRRASVVVVEEHIKDEDSTPLVPPVQPAVPKGRREKAARGKGKGNSTTLPDETAAAGGGGAADRNVFRHLLPECPPVFRAAKMKICRDREEEEEAWRGEVQGEEADDVSSQGDADREEEGDEDGFSDTDGPFVPFRHAFDDGDNSDDEAEVIDRRVSDKRGDVEYRIRPSPSSGSFHEPQWDYLETLVSVPGFLKAARGFHRREGIPIPPLRVEKIEFVEGESRYTAWKKVEVRWNLDSLDQKAADFVHSENGEMCRANVLISTNPEASSLIRRCIRQAGRGIDCPTWNHTPLRILDVREATCFAFEGYEKVGGDAACWREREYLTEWHVPAVRSKGGKKAAAGGRGGCQRDVRGEGGGAFTYESWESLFEILKLSDEVTRIHEERDLEDPAQALKEAAQARVKYLQDIYDEEQQRGEETSARARSYRKGTLGPFSHKYEEMLRGVLLDESTEMQEEKEEEGGGEDHLLAEDDEEEEVLHVPGRGLGGSSSRVAAGVNDVVMMQEGRGRGGGGSMFHLFGALLQGGGGERGRPPQAEDVQRETEESEGFIQRQAKRGREAGRGRGRGGGPVPVSVKENVGEEETAGFGSVPLPEAASVSVSAGRQKETAMASGRNCDLPYPFYLPSYSSTIASETERMKLLNEEEGGTARTKFGGSMHEGDGGDVYELYTAVLDKRDNWLVCRVGVKKRFGKESKLTFSSLKGVVCLADRHEVPDDARKTFAEEVPRKETHKLIKRVSGRQFKYRSDKTTGRGPGSVPSGVCFYRVEFGGNHGCSVVWMQVTEVLKDAAILAKVEEFHNRENLPPYPDEIEEVVSSAETPSDRLSMITEGGGGEQGQEGLMEGRGRKKAPGGMGAKKARFFLVRFAHAHNLVDREEEWMSIRDVVSAGGSLVLRRYLLKEGMWRSKLPSLLQKQTNLKILYLRKRESRSETWKDCLVQRGIECEQTRRRHELPEWLPPQWEVFSDLEGNPDDALVLNSFLTLKGYTQRGSPIGGPGEGRKGHRRVSQAIQPSQVPSVVRPLCDKDKDKGGKKEKKRKANRAEREGEKDWEEGEEGPKRKKKKKEAKEDKMEGGDRRKKHEKNPVPLPQNECSSREEEADGSSPTDSPFLSFASQYVSVSSQTLTVFAARINRGRREYLVSTIRRPSTASLPPTPLPGEPSHRRASLSANARHEGGGNREEPPTPAPKGTLKDAQWRHLGRLTDHFPVLREFHTKNDIPIAPQRPVRVVDSRGKTSKDICFRVEVCVEWNIECLQEDLRHENRRWLRVADLFAEFPDAFDLVDTYLKTARLRWPPLVDVKDPLELVESRQIGTESFPETEYLAVFALNPIFIRPPPKTPTVAGGNGGDAAGVMEGGAVELVPDAVAPSVVVHCWRRRESLPPGLVDRFVQMEAMDQKKGGKAKGRGKPPAVSRRGQQGGTPGSSQRSVRSRASVVREIKQEKERRREEEKMEVAGSQEEKVIKKENGDASLESSLAAGVFEGKAREREAREVSSSASSSSSRGRGTLTGGGFIGGLALLTQPVASCSSAASASVSAACLRLPLCPPSPSGGLCGSGGRKRRQSQGEAKSPDPLETSGKRQRRHSRRLEAKDRQTEREEDSCRSGG</sequence>
<feature type="non-terminal residue" evidence="2">
    <location>
        <position position="1"/>
    </location>
</feature>
<feature type="compositionally biased region" description="Low complexity" evidence="1">
    <location>
        <begin position="524"/>
        <end position="535"/>
    </location>
</feature>
<feature type="compositionally biased region" description="Basic and acidic residues" evidence="1">
    <location>
        <begin position="596"/>
        <end position="614"/>
    </location>
</feature>
<feature type="compositionally biased region" description="Basic and acidic residues" evidence="1">
    <location>
        <begin position="2775"/>
        <end position="2808"/>
    </location>
</feature>
<feature type="compositionally biased region" description="Low complexity" evidence="1">
    <location>
        <begin position="2833"/>
        <end position="2846"/>
    </location>
</feature>
<feature type="compositionally biased region" description="Basic and acidic residues" evidence="1">
    <location>
        <begin position="404"/>
        <end position="418"/>
    </location>
</feature>
<feature type="region of interest" description="Disordered" evidence="1">
    <location>
        <begin position="2886"/>
        <end position="2946"/>
    </location>
</feature>
<feature type="compositionally biased region" description="Acidic residues" evidence="1">
    <location>
        <begin position="1483"/>
        <end position="1492"/>
    </location>
</feature>
<feature type="compositionally biased region" description="Basic and acidic residues" evidence="1">
    <location>
        <begin position="1152"/>
        <end position="1162"/>
    </location>
</feature>
<feature type="compositionally biased region" description="Basic residues" evidence="1">
    <location>
        <begin position="1373"/>
        <end position="1384"/>
    </location>
</feature>
<feature type="compositionally biased region" description="Basic and acidic residues" evidence="1">
    <location>
        <begin position="915"/>
        <end position="924"/>
    </location>
</feature>
<reference evidence="2" key="1">
    <citation type="submission" date="2014-11" db="EMBL/GenBank/DDBJ databases">
        <authorList>
            <person name="Otto D Thomas"/>
            <person name="Naeem Raeece"/>
        </authorList>
    </citation>
    <scope>NUCLEOTIDE SEQUENCE</scope>
</reference>